<evidence type="ECO:0000313" key="11">
    <source>
        <dbReference type="Proteomes" id="UP000199228"/>
    </source>
</evidence>
<keyword evidence="4" id="KW-0547">Nucleotide-binding</keyword>
<dbReference type="GO" id="GO:0003924">
    <property type="term" value="F:GTPase activity"/>
    <property type="evidence" value="ECO:0007669"/>
    <property type="project" value="InterPro"/>
</dbReference>
<comment type="subcellular location">
    <subcellularLocation>
        <location evidence="1">Cytoplasm</location>
    </subcellularLocation>
</comment>
<dbReference type="CDD" id="cd04171">
    <property type="entry name" value="SelB"/>
    <property type="match status" value="1"/>
</dbReference>
<sequence length="633" mass="71980">MKHVIIGTAGHIDHGKTCLTKALTGVDTDRLKEEQKRGITIENGYANLVLPNGQTASIIDVPGHEKFVKNMIAGATGIDAVMLIVAADEGVMPQTREHLDILQLLDIEVGVVVLTKKDLVDDEMLELVKEDVQDAVAGSFLEDAPMIAVSAYNKEGIDELKESLVQLLQDAQEKNHDRYFRLPIDRVFTIKGHGTVVTGTSLDGTIKNDAQIEVYPQQKLSRVREMQNHNAQANKVTAGMRVAMNLPDFDKSELKRGDVVAEPGTVILTTKIDVKLTITKDCEYVIKNASQLHFYHGTREMTCKIRLLEGDEVKAGETTYAQLRFKEPLAARNKDRFVIRFFSPMITVGGGMILDVSARNHKRCHAETLAVFDRLASEDYAERLDQVIAERGIWPTTAEDLIVRENESKAVVKQTVRKLLDAKSVVLIEKYYYAVRELQIIWQEIEEILGEYHKANPLRNGMNIAELRSRIYNGQVPKKEVVLSYFEEQGKLRFEKESVALSTFEPTILEGYDDLMKEIEAYYVKADVRFPSNDEVRAQTFAAKDMKAFERVFERMRKDGKLIALDSKYCVWHEAYDKALSTFKEMSKTQKEIKLAEFKDAMEFSRKFAQVYLEYWDRTQVTRRIGDAHALRQ</sequence>
<feature type="domain" description="Tr-type G" evidence="9">
    <location>
        <begin position="1"/>
        <end position="173"/>
    </location>
</feature>
<dbReference type="SUPFAM" id="SSF52540">
    <property type="entry name" value="P-loop containing nucleoside triphosphate hydrolases"/>
    <property type="match status" value="1"/>
</dbReference>
<dbReference type="GO" id="GO:0003746">
    <property type="term" value="F:translation elongation factor activity"/>
    <property type="evidence" value="ECO:0007669"/>
    <property type="project" value="UniProtKB-KW"/>
</dbReference>
<keyword evidence="3" id="KW-0963">Cytoplasm</keyword>
<dbReference type="InterPro" id="IPR031157">
    <property type="entry name" value="G_TR_CS"/>
</dbReference>
<keyword evidence="6" id="KW-0342">GTP-binding</keyword>
<dbReference type="NCBIfam" id="TIGR00475">
    <property type="entry name" value="selB"/>
    <property type="match status" value="1"/>
</dbReference>
<dbReference type="PRINTS" id="PR00315">
    <property type="entry name" value="ELONGATNFCT"/>
</dbReference>
<dbReference type="Pfam" id="PF00009">
    <property type="entry name" value="GTP_EFTU"/>
    <property type="match status" value="1"/>
</dbReference>
<reference evidence="10 11" key="1">
    <citation type="submission" date="2016-10" db="EMBL/GenBank/DDBJ databases">
        <authorList>
            <person name="de Groot N.N."/>
        </authorList>
    </citation>
    <scope>NUCLEOTIDE SEQUENCE [LARGE SCALE GENOMIC DNA]</scope>
    <source>
        <strain evidence="10 11">DSM 3217</strain>
    </source>
</reference>
<dbReference type="CDD" id="cd15491">
    <property type="entry name" value="selB_III"/>
    <property type="match status" value="1"/>
</dbReference>
<organism evidence="10 11">
    <name type="scientific">Eubacterium oxidoreducens</name>
    <dbReference type="NCBI Taxonomy" id="1732"/>
    <lineage>
        <taxon>Bacteria</taxon>
        <taxon>Bacillati</taxon>
        <taxon>Bacillota</taxon>
        <taxon>Clostridia</taxon>
        <taxon>Eubacteriales</taxon>
        <taxon>Eubacteriaceae</taxon>
        <taxon>Eubacterium</taxon>
    </lineage>
</organism>
<dbReference type="InterPro" id="IPR005225">
    <property type="entry name" value="Small_GTP-bd"/>
</dbReference>
<evidence type="ECO:0000256" key="1">
    <source>
        <dbReference type="ARBA" id="ARBA00004496"/>
    </source>
</evidence>
<dbReference type="InterPro" id="IPR004535">
    <property type="entry name" value="Transl_elong_SelB"/>
</dbReference>
<dbReference type="RefSeq" id="WP_090174437.1">
    <property type="nucleotide sequence ID" value="NZ_FMXR01000017.1"/>
</dbReference>
<dbReference type="CDD" id="cd03696">
    <property type="entry name" value="SelB_II"/>
    <property type="match status" value="1"/>
</dbReference>
<protein>
    <recommendedName>
        <fullName evidence="2">Selenocysteine-specific elongation factor</fullName>
    </recommendedName>
    <alternativeName>
        <fullName evidence="8">SelB translation factor</fullName>
    </alternativeName>
</protein>
<dbReference type="Proteomes" id="UP000199228">
    <property type="component" value="Unassembled WGS sequence"/>
</dbReference>
<dbReference type="Gene3D" id="2.40.30.10">
    <property type="entry name" value="Translation factors"/>
    <property type="match status" value="2"/>
</dbReference>
<keyword evidence="5" id="KW-0648">Protein biosynthesis</keyword>
<dbReference type="SUPFAM" id="SSF46785">
    <property type="entry name" value="Winged helix' DNA-binding domain"/>
    <property type="match status" value="2"/>
</dbReference>
<evidence type="ECO:0000313" key="10">
    <source>
        <dbReference type="EMBL" id="SDB29981.1"/>
    </source>
</evidence>
<comment type="function">
    <text evidence="7">Translation factor necessary for the incorporation of selenocysteine into proteins. It probably replaces EF-Tu for the insertion of selenocysteine directed by the UGA codon. SelB binds GTP and GDP.</text>
</comment>
<name>A0A1G6CAZ7_EUBOX</name>
<keyword evidence="11" id="KW-1185">Reference proteome</keyword>
<dbReference type="InterPro" id="IPR057335">
    <property type="entry name" value="Beta-barrel_SelB"/>
</dbReference>
<dbReference type="InterPro" id="IPR000795">
    <property type="entry name" value="T_Tr_GTP-bd_dom"/>
</dbReference>
<dbReference type="Gene3D" id="3.40.50.300">
    <property type="entry name" value="P-loop containing nucleotide triphosphate hydrolases"/>
    <property type="match status" value="1"/>
</dbReference>
<dbReference type="InterPro" id="IPR004161">
    <property type="entry name" value="EFTu-like_2"/>
</dbReference>
<dbReference type="InterPro" id="IPR036388">
    <property type="entry name" value="WH-like_DNA-bd_sf"/>
</dbReference>
<dbReference type="AlphaFoldDB" id="A0A1G6CAZ7"/>
<proteinExistence type="predicted"/>
<evidence type="ECO:0000256" key="4">
    <source>
        <dbReference type="ARBA" id="ARBA00022741"/>
    </source>
</evidence>
<dbReference type="PANTHER" id="PTHR43721">
    <property type="entry name" value="ELONGATION FACTOR TU-RELATED"/>
    <property type="match status" value="1"/>
</dbReference>
<dbReference type="InterPro" id="IPR050055">
    <property type="entry name" value="EF-Tu_GTPase"/>
</dbReference>
<evidence type="ECO:0000256" key="3">
    <source>
        <dbReference type="ARBA" id="ARBA00022490"/>
    </source>
</evidence>
<gene>
    <name evidence="10" type="ORF">SAMN02910417_02238</name>
</gene>
<dbReference type="Pfam" id="PF25461">
    <property type="entry name" value="Beta-barrel_SelB"/>
    <property type="match status" value="1"/>
</dbReference>
<dbReference type="PROSITE" id="PS00301">
    <property type="entry name" value="G_TR_1"/>
    <property type="match status" value="1"/>
</dbReference>
<dbReference type="GO" id="GO:0001514">
    <property type="term" value="P:selenocysteine incorporation"/>
    <property type="evidence" value="ECO:0007669"/>
    <property type="project" value="InterPro"/>
</dbReference>
<evidence type="ECO:0000256" key="6">
    <source>
        <dbReference type="ARBA" id="ARBA00023134"/>
    </source>
</evidence>
<dbReference type="PANTHER" id="PTHR43721:SF22">
    <property type="entry name" value="ELONGATION FACTOR TU, MITOCHONDRIAL"/>
    <property type="match status" value="1"/>
</dbReference>
<dbReference type="InterPro" id="IPR027417">
    <property type="entry name" value="P-loop_NTPase"/>
</dbReference>
<dbReference type="InterPro" id="IPR015190">
    <property type="entry name" value="Elong_fac_SelB-wing-hlx_typ-2"/>
</dbReference>
<dbReference type="InterPro" id="IPR009001">
    <property type="entry name" value="Transl_elong_EF1A/Init_IF2_C"/>
</dbReference>
<dbReference type="EMBL" id="FMXR01000017">
    <property type="protein sequence ID" value="SDB29981.1"/>
    <property type="molecule type" value="Genomic_DNA"/>
</dbReference>
<evidence type="ECO:0000259" key="9">
    <source>
        <dbReference type="PROSITE" id="PS51722"/>
    </source>
</evidence>
<dbReference type="Pfam" id="PF09107">
    <property type="entry name" value="WHD_3rd_SelB"/>
    <property type="match status" value="1"/>
</dbReference>
<dbReference type="SUPFAM" id="SSF50447">
    <property type="entry name" value="Translation proteins"/>
    <property type="match status" value="1"/>
</dbReference>
<evidence type="ECO:0000256" key="7">
    <source>
        <dbReference type="ARBA" id="ARBA00025526"/>
    </source>
</evidence>
<dbReference type="GO" id="GO:0003723">
    <property type="term" value="F:RNA binding"/>
    <property type="evidence" value="ECO:0007669"/>
    <property type="project" value="InterPro"/>
</dbReference>
<dbReference type="STRING" id="1732.SAMN02910417_02238"/>
<dbReference type="NCBIfam" id="TIGR00231">
    <property type="entry name" value="small_GTP"/>
    <property type="match status" value="1"/>
</dbReference>
<keyword evidence="10" id="KW-0251">Elongation factor</keyword>
<dbReference type="GO" id="GO:0005829">
    <property type="term" value="C:cytosol"/>
    <property type="evidence" value="ECO:0007669"/>
    <property type="project" value="TreeGrafter"/>
</dbReference>
<dbReference type="InterPro" id="IPR009000">
    <property type="entry name" value="Transl_B-barrel_sf"/>
</dbReference>
<accession>A0A1G6CAZ7</accession>
<evidence type="ECO:0000256" key="2">
    <source>
        <dbReference type="ARBA" id="ARBA00015953"/>
    </source>
</evidence>
<evidence type="ECO:0000256" key="8">
    <source>
        <dbReference type="ARBA" id="ARBA00031615"/>
    </source>
</evidence>
<dbReference type="OrthoDB" id="9804504at2"/>
<dbReference type="InterPro" id="IPR036390">
    <property type="entry name" value="WH_DNA-bd_sf"/>
</dbReference>
<dbReference type="Gene3D" id="1.10.10.2770">
    <property type="match status" value="1"/>
</dbReference>
<dbReference type="GO" id="GO:0005525">
    <property type="term" value="F:GTP binding"/>
    <property type="evidence" value="ECO:0007669"/>
    <property type="project" value="UniProtKB-KW"/>
</dbReference>
<dbReference type="InterPro" id="IPR015191">
    <property type="entry name" value="SelB_WHD4"/>
</dbReference>
<dbReference type="Pfam" id="PF09106">
    <property type="entry name" value="WHD_2nd_SelB"/>
    <property type="match status" value="1"/>
</dbReference>
<dbReference type="PROSITE" id="PS51722">
    <property type="entry name" value="G_TR_2"/>
    <property type="match status" value="1"/>
</dbReference>
<evidence type="ECO:0000256" key="5">
    <source>
        <dbReference type="ARBA" id="ARBA00022917"/>
    </source>
</evidence>
<dbReference type="Pfam" id="PF03144">
    <property type="entry name" value="GTP_EFTU_D2"/>
    <property type="match status" value="1"/>
</dbReference>
<dbReference type="SUPFAM" id="SSF50465">
    <property type="entry name" value="EF-Tu/eEF-1alpha/eIF2-gamma C-terminal domain"/>
    <property type="match status" value="1"/>
</dbReference>
<dbReference type="Gene3D" id="1.10.10.10">
    <property type="entry name" value="Winged helix-like DNA-binding domain superfamily/Winged helix DNA-binding domain"/>
    <property type="match status" value="1"/>
</dbReference>